<accession>S9U3W5</accession>
<keyword evidence="2" id="KW-0456">Lyase</keyword>
<dbReference type="GO" id="GO:0061928">
    <property type="term" value="F:glutathione specific gamma-glutamylcyclotransferase activity"/>
    <property type="evidence" value="ECO:0007669"/>
    <property type="project" value="UniProtKB-EC"/>
</dbReference>
<dbReference type="GO" id="GO:0005737">
    <property type="term" value="C:cytoplasm"/>
    <property type="evidence" value="ECO:0007669"/>
    <property type="project" value="TreeGrafter"/>
</dbReference>
<dbReference type="InterPro" id="IPR006840">
    <property type="entry name" value="ChaC"/>
</dbReference>
<dbReference type="InterPro" id="IPR013024">
    <property type="entry name" value="GGCT-like"/>
</dbReference>
<evidence type="ECO:0000313" key="3">
    <source>
        <dbReference type="EMBL" id="EPY25492.1"/>
    </source>
</evidence>
<dbReference type="Proteomes" id="UP000015354">
    <property type="component" value="Unassembled WGS sequence"/>
</dbReference>
<dbReference type="PANTHER" id="PTHR12192:SF2">
    <property type="entry name" value="GLUTATHIONE-SPECIFIC GAMMA-GLUTAMYLCYCLOTRANSFERASE 2"/>
    <property type="match status" value="1"/>
</dbReference>
<evidence type="ECO:0000313" key="4">
    <source>
        <dbReference type="Proteomes" id="UP000015354"/>
    </source>
</evidence>
<dbReference type="PANTHER" id="PTHR12192">
    <property type="entry name" value="CATION TRANSPORT PROTEIN CHAC-RELATED"/>
    <property type="match status" value="1"/>
</dbReference>
<gene>
    <name evidence="3" type="ORF">STCU_06751</name>
</gene>
<dbReference type="OrthoDB" id="1933483at2759"/>
<dbReference type="EC" id="4.3.2.7" evidence="1"/>
<dbReference type="CDD" id="cd06661">
    <property type="entry name" value="GGCT_like"/>
    <property type="match status" value="1"/>
</dbReference>
<evidence type="ECO:0000256" key="2">
    <source>
        <dbReference type="ARBA" id="ARBA00023239"/>
    </source>
</evidence>
<name>S9U3W5_9TRYP</name>
<protein>
    <recommendedName>
        <fullName evidence="1">glutathione-specific gamma-glutamylcyclotransferase</fullName>
        <ecNumber evidence="1">4.3.2.7</ecNumber>
    </recommendedName>
</protein>
<dbReference type="EMBL" id="ATMH01006751">
    <property type="protein sequence ID" value="EPY25492.1"/>
    <property type="molecule type" value="Genomic_DNA"/>
</dbReference>
<proteinExistence type="predicted"/>
<dbReference type="AlphaFoldDB" id="S9U3W5"/>
<evidence type="ECO:0000256" key="1">
    <source>
        <dbReference type="ARBA" id="ARBA00012344"/>
    </source>
</evidence>
<comment type="caution">
    <text evidence="3">The sequence shown here is derived from an EMBL/GenBank/DDBJ whole genome shotgun (WGS) entry which is preliminary data.</text>
</comment>
<dbReference type="GO" id="GO:0006751">
    <property type="term" value="P:glutathione catabolic process"/>
    <property type="evidence" value="ECO:0007669"/>
    <property type="project" value="InterPro"/>
</dbReference>
<organism evidence="3 4">
    <name type="scientific">Strigomonas culicis</name>
    <dbReference type="NCBI Taxonomy" id="28005"/>
    <lineage>
        <taxon>Eukaryota</taxon>
        <taxon>Discoba</taxon>
        <taxon>Euglenozoa</taxon>
        <taxon>Kinetoplastea</taxon>
        <taxon>Metakinetoplastina</taxon>
        <taxon>Trypanosomatida</taxon>
        <taxon>Trypanosomatidae</taxon>
        <taxon>Strigomonadinae</taxon>
        <taxon>Strigomonas</taxon>
    </lineage>
</organism>
<sequence length="233" mass="25594">MTGDNLHNTKLSQQSTAVGGERFGLPSFEDHTFLIFGYGSILWKQNFDYVQSYPCYIKGYDRVFYQGSRDHRGTPEAPGRVVTLLPSADPTHRVVGVAFELPADPPLLAAIFDKLDVREQGGYERDELPLYVFPAPDPAADTLLPVYTDPRKKRVVGLCYIATEGNEDYLGAASVDDMAAHILRCAGPSGPNREYLFPLAECLRAMGAVDEHVFAIDAAAKRQLQEQGEPAAA</sequence>
<dbReference type="Gene3D" id="3.10.490.10">
    <property type="entry name" value="Gamma-glutamyl cyclotransferase-like"/>
    <property type="match status" value="1"/>
</dbReference>
<keyword evidence="4" id="KW-1185">Reference proteome</keyword>
<dbReference type="InterPro" id="IPR036568">
    <property type="entry name" value="GGCT-like_sf"/>
</dbReference>
<dbReference type="Pfam" id="PF04752">
    <property type="entry name" value="ChaC"/>
    <property type="match status" value="1"/>
</dbReference>
<dbReference type="SUPFAM" id="SSF110857">
    <property type="entry name" value="Gamma-glutamyl cyclotransferase-like"/>
    <property type="match status" value="1"/>
</dbReference>
<reference evidence="3 4" key="1">
    <citation type="journal article" date="2013" name="PLoS ONE">
        <title>Predicting the Proteins of Angomonas deanei, Strigomonas culicis and Their Respective Endosymbionts Reveals New Aspects of the Trypanosomatidae Family.</title>
        <authorList>
            <person name="Motta M.C."/>
            <person name="Martins A.C."/>
            <person name="de Souza S.S."/>
            <person name="Catta-Preta C.M."/>
            <person name="Silva R."/>
            <person name="Klein C.C."/>
            <person name="de Almeida L.G."/>
            <person name="de Lima Cunha O."/>
            <person name="Ciapina L.P."/>
            <person name="Brocchi M."/>
            <person name="Colabardini A.C."/>
            <person name="de Araujo Lima B."/>
            <person name="Machado C.R."/>
            <person name="de Almeida Soares C.M."/>
            <person name="Probst C.M."/>
            <person name="de Menezes C.B."/>
            <person name="Thompson C.E."/>
            <person name="Bartholomeu D.C."/>
            <person name="Gradia D.F."/>
            <person name="Pavoni D.P."/>
            <person name="Grisard E.C."/>
            <person name="Fantinatti-Garboggini F."/>
            <person name="Marchini F.K."/>
            <person name="Rodrigues-Luiz G.F."/>
            <person name="Wagner G."/>
            <person name="Goldman G.H."/>
            <person name="Fietto J.L."/>
            <person name="Elias M.C."/>
            <person name="Goldman M.H."/>
            <person name="Sagot M.F."/>
            <person name="Pereira M."/>
            <person name="Stoco P.H."/>
            <person name="de Mendonca-Neto R.P."/>
            <person name="Teixeira S.M."/>
            <person name="Maciel T.E."/>
            <person name="de Oliveira Mendes T.A."/>
            <person name="Urmenyi T.P."/>
            <person name="de Souza W."/>
            <person name="Schenkman S."/>
            <person name="de Vasconcelos A.T."/>
        </authorList>
    </citation>
    <scope>NUCLEOTIDE SEQUENCE [LARGE SCALE GENOMIC DNA]</scope>
</reference>